<evidence type="ECO:0000313" key="2">
    <source>
        <dbReference type="Proteomes" id="UP000507954"/>
    </source>
</evidence>
<organism evidence="1 2">
    <name type="scientific">Sinorhizobium medicae</name>
    <dbReference type="NCBI Taxonomy" id="110321"/>
    <lineage>
        <taxon>Bacteria</taxon>
        <taxon>Pseudomonadati</taxon>
        <taxon>Pseudomonadota</taxon>
        <taxon>Alphaproteobacteria</taxon>
        <taxon>Hyphomicrobiales</taxon>
        <taxon>Rhizobiaceae</taxon>
        <taxon>Sinorhizobium/Ensifer group</taxon>
        <taxon>Sinorhizobium</taxon>
    </lineage>
</organism>
<dbReference type="Proteomes" id="UP000507954">
    <property type="component" value="Unassembled WGS sequence"/>
</dbReference>
<reference evidence="1 2" key="1">
    <citation type="submission" date="2019-06" db="EMBL/GenBank/DDBJ databases">
        <authorList>
            <person name="Le Quere A."/>
            <person name="Colella S."/>
        </authorList>
    </citation>
    <scope>NUCLEOTIDE SEQUENCE [LARGE SCALE GENOMIC DNA]</scope>
    <source>
        <strain evidence="1">EmedicaeMD41</strain>
    </source>
</reference>
<gene>
    <name evidence="1" type="ORF">EMEDMD4_1010016</name>
</gene>
<protein>
    <submittedName>
        <fullName evidence="1">Uncharacterized protein</fullName>
    </submittedName>
</protein>
<dbReference type="AlphaFoldDB" id="A0A508WQZ7"/>
<evidence type="ECO:0000313" key="1">
    <source>
        <dbReference type="EMBL" id="VTZ59207.1"/>
    </source>
</evidence>
<accession>A0A508WQZ7</accession>
<proteinExistence type="predicted"/>
<sequence>MTLKGRISPAAVLAANDMGGFNMDAALTIAAAAIKPRRLKELDDIERLHLS</sequence>
<dbReference type="EMBL" id="CABFNB010000004">
    <property type="protein sequence ID" value="VTZ59207.1"/>
    <property type="molecule type" value="Genomic_DNA"/>
</dbReference>
<name>A0A508WQZ7_9HYPH</name>